<dbReference type="GO" id="GO:0016020">
    <property type="term" value="C:membrane"/>
    <property type="evidence" value="ECO:0007669"/>
    <property type="project" value="UniProtKB-SubCell"/>
</dbReference>
<keyword evidence="5" id="KW-0472">Membrane</keyword>
<evidence type="ECO:0000313" key="9">
    <source>
        <dbReference type="EMBL" id="NXM93770.1"/>
    </source>
</evidence>
<keyword evidence="7" id="KW-0325">Glycoprotein</keyword>
<name>A0A7L1EYQ0_SYLBO</name>
<evidence type="ECO:0000256" key="1">
    <source>
        <dbReference type="ARBA" id="ARBA00004479"/>
    </source>
</evidence>
<comment type="caution">
    <text evidence="9">The sequence shown here is derived from an EMBL/GenBank/DDBJ whole genome shotgun (WGS) entry which is preliminary data.</text>
</comment>
<dbReference type="InterPro" id="IPR015321">
    <property type="entry name" value="TypeI_recpt_CBD"/>
</dbReference>
<evidence type="ECO:0000256" key="5">
    <source>
        <dbReference type="ARBA" id="ARBA00023136"/>
    </source>
</evidence>
<dbReference type="Proteomes" id="UP000538515">
    <property type="component" value="Unassembled WGS sequence"/>
</dbReference>
<dbReference type="SUPFAM" id="SSF49265">
    <property type="entry name" value="Fibronectin type III"/>
    <property type="match status" value="1"/>
</dbReference>
<comment type="subcellular location">
    <subcellularLocation>
        <location evidence="1">Membrane</location>
        <topology evidence="1">Single-pass type I membrane protein</topology>
    </subcellularLocation>
</comment>
<keyword evidence="10" id="KW-1185">Reference proteome</keyword>
<accession>A0A7L1EYQ0</accession>
<evidence type="ECO:0000256" key="7">
    <source>
        <dbReference type="ARBA" id="ARBA00023180"/>
    </source>
</evidence>
<gene>
    <name evidence="9" type="primary">Csf2ra_1</name>
    <name evidence="9" type="ORF">SYLBOR_R03241</name>
</gene>
<keyword evidence="6" id="KW-0675">Receptor</keyword>
<dbReference type="Pfam" id="PF09240">
    <property type="entry name" value="IL6Ra-bind"/>
    <property type="match status" value="1"/>
</dbReference>
<protein>
    <submittedName>
        <fullName evidence="9">CSF2R factor</fullName>
    </submittedName>
</protein>
<reference evidence="9 10" key="1">
    <citation type="submission" date="2019-09" db="EMBL/GenBank/DDBJ databases">
        <title>Bird 10,000 Genomes (B10K) Project - Family phase.</title>
        <authorList>
            <person name="Zhang G."/>
        </authorList>
    </citation>
    <scope>NUCLEOTIDE SEQUENCE [LARGE SCALE GENOMIC DNA]</scope>
    <source>
        <strain evidence="9">B10K-DU-002-19</strain>
        <tissue evidence="9">Muscle</tissue>
    </source>
</reference>
<feature type="non-terminal residue" evidence="9">
    <location>
        <position position="1"/>
    </location>
</feature>
<dbReference type="AlphaFoldDB" id="A0A7L1EYQ0"/>
<dbReference type="InterPro" id="IPR013783">
    <property type="entry name" value="Ig-like_fold"/>
</dbReference>
<evidence type="ECO:0000256" key="3">
    <source>
        <dbReference type="ARBA" id="ARBA00022729"/>
    </source>
</evidence>
<evidence type="ECO:0000313" key="10">
    <source>
        <dbReference type="Proteomes" id="UP000538515"/>
    </source>
</evidence>
<evidence type="ECO:0000259" key="8">
    <source>
        <dbReference type="Pfam" id="PF09240"/>
    </source>
</evidence>
<evidence type="ECO:0000256" key="2">
    <source>
        <dbReference type="ARBA" id="ARBA00022692"/>
    </source>
</evidence>
<evidence type="ECO:0000256" key="6">
    <source>
        <dbReference type="ARBA" id="ARBA00023170"/>
    </source>
</evidence>
<keyword evidence="3" id="KW-0732">Signal</keyword>
<dbReference type="InterPro" id="IPR036116">
    <property type="entry name" value="FN3_sf"/>
</dbReference>
<evidence type="ECO:0000256" key="4">
    <source>
        <dbReference type="ARBA" id="ARBA00022989"/>
    </source>
</evidence>
<organism evidence="9 10">
    <name type="scientific">Sylvia borin</name>
    <name type="common">Garden warbler</name>
    <dbReference type="NCBI Taxonomy" id="73324"/>
    <lineage>
        <taxon>Eukaryota</taxon>
        <taxon>Metazoa</taxon>
        <taxon>Chordata</taxon>
        <taxon>Craniata</taxon>
        <taxon>Vertebrata</taxon>
        <taxon>Euteleostomi</taxon>
        <taxon>Archelosauria</taxon>
        <taxon>Archosauria</taxon>
        <taxon>Dinosauria</taxon>
        <taxon>Saurischia</taxon>
        <taxon>Theropoda</taxon>
        <taxon>Coelurosauria</taxon>
        <taxon>Aves</taxon>
        <taxon>Neognathae</taxon>
        <taxon>Neoaves</taxon>
        <taxon>Telluraves</taxon>
        <taxon>Australaves</taxon>
        <taxon>Passeriformes</taxon>
        <taxon>Sylvioidea</taxon>
        <taxon>Sylviidae</taxon>
        <taxon>Sylviinae</taxon>
        <taxon>Sylvia</taxon>
    </lineage>
</organism>
<feature type="non-terminal residue" evidence="9">
    <location>
        <position position="152"/>
    </location>
</feature>
<sequence length="152" mass="17376">LLADTGYVSLSHWCLAKSQSLFRHFTAADARTADEVLQPLWLRRSVPTDTSCSEINFNFFLLTHKSHFVNSFPLCLLPRLSLPLLSETCHTMHMASQKKSKFCLACPAGMNGTDIENFVCVIFNVSFMNCTWHVGRTATEDTQYYLYWRPSK</sequence>
<feature type="domain" description="Type I cytokine receptor cytokine-binding" evidence="8">
    <location>
        <begin position="118"/>
        <end position="150"/>
    </location>
</feature>
<proteinExistence type="predicted"/>
<keyword evidence="4" id="KW-1133">Transmembrane helix</keyword>
<dbReference type="EMBL" id="VXBG01001140">
    <property type="protein sequence ID" value="NXM93770.1"/>
    <property type="molecule type" value="Genomic_DNA"/>
</dbReference>
<dbReference type="Gene3D" id="2.60.40.10">
    <property type="entry name" value="Immunoglobulins"/>
    <property type="match status" value="1"/>
</dbReference>
<keyword evidence="2" id="KW-0812">Transmembrane</keyword>